<evidence type="ECO:0000256" key="2">
    <source>
        <dbReference type="ARBA" id="ARBA00022884"/>
    </source>
</evidence>
<gene>
    <name evidence="4" type="ORF">A2892_00195</name>
</gene>
<dbReference type="InterPro" id="IPR015946">
    <property type="entry name" value="KH_dom-like_a/b"/>
</dbReference>
<evidence type="ECO:0000313" key="4">
    <source>
        <dbReference type="EMBL" id="OGM60439.1"/>
    </source>
</evidence>
<keyword evidence="1" id="KW-0963">Cytoplasm</keyword>
<keyword evidence="2 3" id="KW-0694">RNA-binding</keyword>
<evidence type="ECO:0000313" key="5">
    <source>
        <dbReference type="Proteomes" id="UP000176404"/>
    </source>
</evidence>
<accession>A0A1F8B9T8</accession>
<dbReference type="Gene3D" id="3.30.300.20">
    <property type="match status" value="1"/>
</dbReference>
<dbReference type="PANTHER" id="PTHR34654:SF1">
    <property type="entry name" value="RNA-BINDING PROTEIN KHPA"/>
    <property type="match status" value="1"/>
</dbReference>
<name>A0A1F8B9T8_9BACT</name>
<dbReference type="Proteomes" id="UP000176404">
    <property type="component" value="Unassembled WGS sequence"/>
</dbReference>
<dbReference type="EMBL" id="MGHD01000004">
    <property type="protein sequence ID" value="OGM60439.1"/>
    <property type="molecule type" value="Genomic_DNA"/>
</dbReference>
<dbReference type="PROSITE" id="PS50084">
    <property type="entry name" value="KH_TYPE_1"/>
    <property type="match status" value="1"/>
</dbReference>
<comment type="caution">
    <text evidence="4">The sequence shown here is derived from an EMBL/GenBank/DDBJ whole genome shotgun (WGS) entry which is preliminary data.</text>
</comment>
<evidence type="ECO:0000256" key="3">
    <source>
        <dbReference type="PROSITE-ProRule" id="PRU00117"/>
    </source>
</evidence>
<dbReference type="PANTHER" id="PTHR34654">
    <property type="entry name" value="UPF0109 PROTEIN SCO5592"/>
    <property type="match status" value="1"/>
</dbReference>
<dbReference type="InterPro" id="IPR020627">
    <property type="entry name" value="KhpA"/>
</dbReference>
<sequence length="78" mass="8720">MRELLEYLIKGITGKEDFSIEEASEDDKVTYNVRLAPDEIGLVIGREGKVIKAIQTLMRVRGGKENLSIIVNVSEKEA</sequence>
<proteinExistence type="predicted"/>
<protein>
    <submittedName>
        <fullName evidence="4">Uncharacterized protein</fullName>
    </submittedName>
</protein>
<dbReference type="AlphaFoldDB" id="A0A1F8B9T8"/>
<organism evidence="4 5">
    <name type="scientific">Candidatus Woesebacteria bacterium RIFCSPLOWO2_01_FULL_39_10b</name>
    <dbReference type="NCBI Taxonomy" id="1802517"/>
    <lineage>
        <taxon>Bacteria</taxon>
        <taxon>Candidatus Woeseibacteriota</taxon>
    </lineage>
</organism>
<dbReference type="SUPFAM" id="SSF54814">
    <property type="entry name" value="Prokaryotic type KH domain (KH-domain type II)"/>
    <property type="match status" value="1"/>
</dbReference>
<dbReference type="STRING" id="1802517.A2892_00195"/>
<dbReference type="InterPro" id="IPR009019">
    <property type="entry name" value="KH_sf_prok-type"/>
</dbReference>
<reference evidence="4 5" key="1">
    <citation type="journal article" date="2016" name="Nat. Commun.">
        <title>Thousands of microbial genomes shed light on interconnected biogeochemical processes in an aquifer system.</title>
        <authorList>
            <person name="Anantharaman K."/>
            <person name="Brown C.T."/>
            <person name="Hug L.A."/>
            <person name="Sharon I."/>
            <person name="Castelle C.J."/>
            <person name="Probst A.J."/>
            <person name="Thomas B.C."/>
            <person name="Singh A."/>
            <person name="Wilkins M.J."/>
            <person name="Karaoz U."/>
            <person name="Brodie E.L."/>
            <person name="Williams K.H."/>
            <person name="Hubbard S.S."/>
            <person name="Banfield J.F."/>
        </authorList>
    </citation>
    <scope>NUCLEOTIDE SEQUENCE [LARGE SCALE GENOMIC DNA]</scope>
</reference>
<dbReference type="GO" id="GO:0003723">
    <property type="term" value="F:RNA binding"/>
    <property type="evidence" value="ECO:0007669"/>
    <property type="project" value="UniProtKB-UniRule"/>
</dbReference>
<evidence type="ECO:0000256" key="1">
    <source>
        <dbReference type="ARBA" id="ARBA00022490"/>
    </source>
</evidence>
<dbReference type="Pfam" id="PF13083">
    <property type="entry name" value="KH_KhpA-B"/>
    <property type="match status" value="1"/>
</dbReference>